<feature type="binding site" evidence="6">
    <location>
        <begin position="32"/>
        <end position="39"/>
    </location>
    <ligand>
        <name>ATP</name>
        <dbReference type="ChEBI" id="CHEBI:30616"/>
    </ligand>
</feature>
<protein>
    <recommendedName>
        <fullName evidence="6">Chromosome partition protein Smc</fullName>
    </recommendedName>
</protein>
<dbReference type="SUPFAM" id="SSF75553">
    <property type="entry name" value="Smc hinge domain"/>
    <property type="match status" value="1"/>
</dbReference>
<evidence type="ECO:0000256" key="3">
    <source>
        <dbReference type="ARBA" id="ARBA00022840"/>
    </source>
</evidence>
<dbReference type="InterPro" id="IPR024704">
    <property type="entry name" value="SMC"/>
</dbReference>
<dbReference type="Gene3D" id="6.10.250.3110">
    <property type="match status" value="1"/>
</dbReference>
<feature type="coiled-coil region" evidence="6">
    <location>
        <begin position="318"/>
        <end position="478"/>
    </location>
</feature>
<reference evidence="8 9" key="1">
    <citation type="submission" date="2019-10" db="EMBL/GenBank/DDBJ databases">
        <title>Thermopilla bonchosmolovskayae gen. nov., sp. nov., a moderately thermophilic Chloroflexi bacterium from a Chukotka hot spring (Arctic, Russia), representing a novel classis Thermopillaia, which include previously uncultivated lineage OLB14.</title>
        <authorList>
            <person name="Kochetkova T.V."/>
            <person name="Zayulina K.S."/>
            <person name="Zhigarkov V.S."/>
            <person name="Minaev N.V."/>
            <person name="Novikov A."/>
            <person name="Toshchakov S.V."/>
            <person name="Elcheninov A.G."/>
            <person name="Kublanov I.V."/>
        </authorList>
    </citation>
    <scope>NUCLEOTIDE SEQUENCE [LARGE SCALE GENOMIC DNA]</scope>
    <source>
        <strain evidence="8 9">3753O</strain>
    </source>
</reference>
<comment type="similarity">
    <text evidence="6">Belongs to the SMC family.</text>
</comment>
<dbReference type="InterPro" id="IPR011890">
    <property type="entry name" value="SMC_prok"/>
</dbReference>
<dbReference type="PANTHER" id="PTHR43977">
    <property type="entry name" value="STRUCTURAL MAINTENANCE OF CHROMOSOMES PROTEIN 3"/>
    <property type="match status" value="1"/>
</dbReference>
<dbReference type="Pfam" id="PF06470">
    <property type="entry name" value="SMC_hinge"/>
    <property type="match status" value="1"/>
</dbReference>
<keyword evidence="9" id="KW-1185">Reference proteome</keyword>
<evidence type="ECO:0000256" key="6">
    <source>
        <dbReference type="HAMAP-Rule" id="MF_01894"/>
    </source>
</evidence>
<dbReference type="SMART" id="SM00968">
    <property type="entry name" value="SMC_hinge"/>
    <property type="match status" value="1"/>
</dbReference>
<dbReference type="CDD" id="cd03278">
    <property type="entry name" value="ABC_SMC_barmotin"/>
    <property type="match status" value="1"/>
</dbReference>
<dbReference type="Proteomes" id="UP000326331">
    <property type="component" value="Chromosome"/>
</dbReference>
<dbReference type="NCBIfam" id="TIGR02168">
    <property type="entry name" value="SMC_prok_B"/>
    <property type="match status" value="1"/>
</dbReference>
<dbReference type="Gene3D" id="3.30.70.1620">
    <property type="match status" value="1"/>
</dbReference>
<comment type="function">
    <text evidence="6">Required for chromosome condensation and partitioning.</text>
</comment>
<feature type="coiled-coil region" evidence="6">
    <location>
        <begin position="996"/>
        <end position="1058"/>
    </location>
</feature>
<feature type="coiled-coil region" evidence="6">
    <location>
        <begin position="696"/>
        <end position="958"/>
    </location>
</feature>
<gene>
    <name evidence="6 8" type="primary">smc</name>
    <name evidence="8" type="ORF">Tbon_12505</name>
</gene>
<sequence>MYLKRLAIHGFKSFANTTTFDFGPGITAIVGPNGSGKSNVADAIRWVLGEQSARLLRTKKQEDVIFAGTGNRAAVGMAEVALTLDNTERWLPLDFAEVEIARRLYRNGESEYLLNGSRVRLRDILDLLMKGDVGQNSYSIMGQGLVDEVLSMTPDERRSLLDEAADVKRFRLKIKEAQDRLAATSDNIERVALVIQEIEPRLTQLSRQAERAAEYRRLTAELASLLRLYYGHLWAEAQNAVVRVRAALDQGIAENEAAARRVQQLREQLRTLSDEIRKRREAIARRDTRSAEIEQRIAATEQAIALDRERRSMVAVRGEEVRRELEALEAERISLASTDVDDGRRNLEIAGQAEAIRAEMERARAELDAAEREYSRVRSRVQELRDGADGDDRRAASFRADIEAAERRIADLDRELEQLVARRKAAIVELLGSRRRIAEARAAVAEGEERLLRAREEADAAREQLLRVQEEVREYEAAGNQDLRELDHLEGRLDALRRVQAEHDGVAAGTRQVLIMGQALIEEFEPGSLGEPPELPGVIGLLSRQLRVPPGLEIAINAALEHRLHAIIVENEAVALEAIAILQRRRQGRAQFLPLDTVRHVYPLNLQKERGVVGVASKLVRCDQRVRSLVDTLLGRVIVVEDIQAAMRMIRRSLGSVVTLDGVYIEPTGVIAGGATGADEGEFARQRELEELPARIEELRRRTEVAAERIAQARLAIEQVARRSHEAEANYELLRRALEGARHDLERERERRHRIRRDADALRSKRADIQRERAARLQQIEQARLALQALESRAAERRAELATLEEELALATARREAALAAVSEVSGKLAAAEGERRTLLAMREQHERALERLDAQIQAKKLQARNLELEAGVIDERLERLARELETIRAEQARFAEDAAPDRDELHRLENHERAIQDEFAAAQEQLLAIDRRRLDLENELARAYERLESLRHEMEREGLGPAPSGEIVSLDELERLESAREPEAPRVQGGAAIDVEATRARIEELRRQIRRLGAINEEAPEDYHELKERHEFLTTQLADLTDAADQLRTAIAELNEEIRTRFTITFEAVNRAFGEYFQAFFGGGHASLALTDPEHPAESGIEIEAQPPGKRIKSLSLLSGGERSLTAVALLFALLTANPAPFCVLDEVDAALDEANVGRFTGALKKLSERTQFIVVTHNRRTIEVADAIYGVSMGRDGVSKVLSLRLSDLPQP</sequence>
<evidence type="ECO:0000256" key="1">
    <source>
        <dbReference type="ARBA" id="ARBA00022490"/>
    </source>
</evidence>
<evidence type="ECO:0000313" key="8">
    <source>
        <dbReference type="EMBL" id="QFG04065.1"/>
    </source>
</evidence>
<evidence type="ECO:0000256" key="5">
    <source>
        <dbReference type="ARBA" id="ARBA00023125"/>
    </source>
</evidence>
<keyword evidence="2 6" id="KW-0547">Nucleotide-binding</keyword>
<proteinExistence type="inferred from homology"/>
<dbReference type="InterPro" id="IPR010935">
    <property type="entry name" value="SMC_hinge"/>
</dbReference>
<dbReference type="RefSeq" id="WP_158068007.1">
    <property type="nucleotide sequence ID" value="NZ_CP042829.1"/>
</dbReference>
<evidence type="ECO:0000256" key="4">
    <source>
        <dbReference type="ARBA" id="ARBA00023054"/>
    </source>
</evidence>
<feature type="domain" description="SMC hinge" evidence="7">
    <location>
        <begin position="536"/>
        <end position="650"/>
    </location>
</feature>
<evidence type="ECO:0000259" key="7">
    <source>
        <dbReference type="SMART" id="SM00968"/>
    </source>
</evidence>
<dbReference type="InterPro" id="IPR003395">
    <property type="entry name" value="RecF/RecN/SMC_N"/>
</dbReference>
<accession>A0ABX6C4U3</accession>
<dbReference type="InterPro" id="IPR036277">
    <property type="entry name" value="SMC_hinge_sf"/>
</dbReference>
<name>A0ABX6C4U3_9CHLR</name>
<comment type="domain">
    <text evidence="6">Contains large globular domains required for ATP hydrolysis at each terminus and a third globular domain forming a flexible hinge near the middle of the molecule. These domains are separated by coiled-coil structures.</text>
</comment>
<evidence type="ECO:0000313" key="9">
    <source>
        <dbReference type="Proteomes" id="UP000326331"/>
    </source>
</evidence>
<evidence type="ECO:0000256" key="2">
    <source>
        <dbReference type="ARBA" id="ARBA00022741"/>
    </source>
</evidence>
<dbReference type="SUPFAM" id="SSF52540">
    <property type="entry name" value="P-loop containing nucleoside triphosphate hydrolases"/>
    <property type="match status" value="1"/>
</dbReference>
<comment type="subcellular location">
    <subcellularLocation>
        <location evidence="6">Cytoplasm</location>
    </subcellularLocation>
</comment>
<keyword evidence="3 6" id="KW-0067">ATP-binding</keyword>
<comment type="subunit">
    <text evidence="6">Homodimer.</text>
</comment>
<feature type="coiled-coil region" evidence="6">
    <location>
        <begin position="248"/>
        <end position="282"/>
    </location>
</feature>
<keyword evidence="1 6" id="KW-0963">Cytoplasm</keyword>
<dbReference type="Gene3D" id="1.20.1060.20">
    <property type="match status" value="1"/>
</dbReference>
<dbReference type="InterPro" id="IPR027417">
    <property type="entry name" value="P-loop_NTPase"/>
</dbReference>
<dbReference type="Pfam" id="PF02463">
    <property type="entry name" value="SMC_N"/>
    <property type="match status" value="1"/>
</dbReference>
<dbReference type="HAMAP" id="MF_01894">
    <property type="entry name" value="Smc_prok"/>
    <property type="match status" value="1"/>
</dbReference>
<keyword evidence="4 6" id="KW-0175">Coiled coil</keyword>
<dbReference type="Gene3D" id="3.40.50.300">
    <property type="entry name" value="P-loop containing nucleotide triphosphate hydrolases"/>
    <property type="match status" value="2"/>
</dbReference>
<keyword evidence="5 6" id="KW-0238">DNA-binding</keyword>
<dbReference type="PIRSF" id="PIRSF005719">
    <property type="entry name" value="SMC"/>
    <property type="match status" value="1"/>
</dbReference>
<organism evidence="8 9">
    <name type="scientific">Tepidiforma bonchosmolovskayae</name>
    <dbReference type="NCBI Taxonomy" id="2601677"/>
    <lineage>
        <taxon>Bacteria</taxon>
        <taxon>Bacillati</taxon>
        <taxon>Chloroflexota</taxon>
        <taxon>Tepidiformia</taxon>
        <taxon>Tepidiformales</taxon>
        <taxon>Tepidiformaceae</taxon>
        <taxon>Tepidiforma</taxon>
    </lineage>
</organism>
<dbReference type="EMBL" id="CP042829">
    <property type="protein sequence ID" value="QFG04065.1"/>
    <property type="molecule type" value="Genomic_DNA"/>
</dbReference>